<dbReference type="Gene3D" id="1.10.1660.10">
    <property type="match status" value="1"/>
</dbReference>
<dbReference type="Proteomes" id="UP000317036">
    <property type="component" value="Unassembled WGS sequence"/>
</dbReference>
<dbReference type="GO" id="GO:0003677">
    <property type="term" value="F:DNA binding"/>
    <property type="evidence" value="ECO:0007669"/>
    <property type="project" value="UniProtKB-KW"/>
</dbReference>
<dbReference type="InterPro" id="IPR009061">
    <property type="entry name" value="DNA-bd_dom_put_sf"/>
</dbReference>
<protein>
    <submittedName>
        <fullName evidence="6">MerR family transcriptional regulator</fullName>
    </submittedName>
</protein>
<dbReference type="RefSeq" id="WP_144848473.1">
    <property type="nucleotide sequence ID" value="NZ_VNJI01000018.1"/>
</dbReference>
<dbReference type="CDD" id="cd01106">
    <property type="entry name" value="HTH_TipAL-Mta"/>
    <property type="match status" value="1"/>
</dbReference>
<evidence type="ECO:0000259" key="5">
    <source>
        <dbReference type="PROSITE" id="PS50937"/>
    </source>
</evidence>
<evidence type="ECO:0000313" key="6">
    <source>
        <dbReference type="EMBL" id="TVY09018.1"/>
    </source>
</evidence>
<dbReference type="SUPFAM" id="SSF46955">
    <property type="entry name" value="Putative DNA-binding domain"/>
    <property type="match status" value="1"/>
</dbReference>
<dbReference type="InterPro" id="IPR012925">
    <property type="entry name" value="TipAS_dom"/>
</dbReference>
<evidence type="ECO:0000256" key="4">
    <source>
        <dbReference type="ARBA" id="ARBA00023163"/>
    </source>
</evidence>
<sequence length="253" mass="29481">MAYTVKEISKASGVSVRTLHYYDEIGLLKPAYYGDNGYRFYEEEQLLQLQQILFFRELEFSLDEIRNLLQQSGFDRIEALHSHKKLLKDKAARLAALLLTIDKTMAHLRGETDMSKEELYYGFDFEKQKAYEQELKDRYGEGAEKSIQESKQNMKGWGKKEFEDVRAQVDEINKAMTVVLRSGAAPDSAETQAIIQKHFTWLNHFYVPTKEVYAGLGQLYCDHPDFRKLYDAYDSGLAEYMRDAMQVYADRNL</sequence>
<gene>
    <name evidence="6" type="ORF">FPZ49_16190</name>
</gene>
<dbReference type="GO" id="GO:0003700">
    <property type="term" value="F:DNA-binding transcription factor activity"/>
    <property type="evidence" value="ECO:0007669"/>
    <property type="project" value="InterPro"/>
</dbReference>
<organism evidence="6 7">
    <name type="scientific">Paenibacillus cremeus</name>
    <dbReference type="NCBI Taxonomy" id="2163881"/>
    <lineage>
        <taxon>Bacteria</taxon>
        <taxon>Bacillati</taxon>
        <taxon>Bacillota</taxon>
        <taxon>Bacilli</taxon>
        <taxon>Bacillales</taxon>
        <taxon>Paenibacillaceae</taxon>
        <taxon>Paenibacillus</taxon>
    </lineage>
</organism>
<dbReference type="SUPFAM" id="SSF89082">
    <property type="entry name" value="Antibiotic binding domain of TipA-like multidrug resistance regulators"/>
    <property type="match status" value="1"/>
</dbReference>
<keyword evidence="3" id="KW-0010">Activator</keyword>
<proteinExistence type="predicted"/>
<dbReference type="InterPro" id="IPR036244">
    <property type="entry name" value="TipA-like_antibiotic-bd"/>
</dbReference>
<reference evidence="6 7" key="1">
    <citation type="submission" date="2019-07" db="EMBL/GenBank/DDBJ databases">
        <authorList>
            <person name="Kim J."/>
        </authorList>
    </citation>
    <scope>NUCLEOTIDE SEQUENCE [LARGE SCALE GENOMIC DNA]</scope>
    <source>
        <strain evidence="6 7">JC52</strain>
    </source>
</reference>
<dbReference type="Pfam" id="PF07739">
    <property type="entry name" value="TipAS"/>
    <property type="match status" value="1"/>
</dbReference>
<evidence type="ECO:0000256" key="1">
    <source>
        <dbReference type="ARBA" id="ARBA00023015"/>
    </source>
</evidence>
<keyword evidence="1" id="KW-0805">Transcription regulation</keyword>
<keyword evidence="2" id="KW-0238">DNA-binding</keyword>
<keyword evidence="4" id="KW-0804">Transcription</keyword>
<dbReference type="PRINTS" id="PR00040">
    <property type="entry name" value="HTHMERR"/>
</dbReference>
<dbReference type="PANTHER" id="PTHR30204">
    <property type="entry name" value="REDOX-CYCLING DRUG-SENSING TRANSCRIPTIONAL ACTIVATOR SOXR"/>
    <property type="match status" value="1"/>
</dbReference>
<dbReference type="PROSITE" id="PS50937">
    <property type="entry name" value="HTH_MERR_2"/>
    <property type="match status" value="1"/>
</dbReference>
<keyword evidence="7" id="KW-1185">Reference proteome</keyword>
<dbReference type="PANTHER" id="PTHR30204:SF90">
    <property type="entry name" value="HTH-TYPE TRANSCRIPTIONAL ACTIVATOR MTA"/>
    <property type="match status" value="1"/>
</dbReference>
<dbReference type="InterPro" id="IPR000551">
    <property type="entry name" value="MerR-type_HTH_dom"/>
</dbReference>
<dbReference type="InterPro" id="IPR047057">
    <property type="entry name" value="MerR_fam"/>
</dbReference>
<evidence type="ECO:0000256" key="3">
    <source>
        <dbReference type="ARBA" id="ARBA00023159"/>
    </source>
</evidence>
<dbReference type="EMBL" id="VNJI01000018">
    <property type="protein sequence ID" value="TVY09018.1"/>
    <property type="molecule type" value="Genomic_DNA"/>
</dbReference>
<evidence type="ECO:0000313" key="7">
    <source>
        <dbReference type="Proteomes" id="UP000317036"/>
    </source>
</evidence>
<accession>A0A559KA52</accession>
<dbReference type="AlphaFoldDB" id="A0A559KA52"/>
<comment type="caution">
    <text evidence="6">The sequence shown here is derived from an EMBL/GenBank/DDBJ whole genome shotgun (WGS) entry which is preliminary data.</text>
</comment>
<dbReference type="Pfam" id="PF13411">
    <property type="entry name" value="MerR_1"/>
    <property type="match status" value="1"/>
</dbReference>
<dbReference type="SMART" id="SM00422">
    <property type="entry name" value="HTH_MERR"/>
    <property type="match status" value="1"/>
</dbReference>
<dbReference type="Gene3D" id="1.10.490.50">
    <property type="entry name" value="Antibiotic binding domain of TipA-like multidrug resistance regulators"/>
    <property type="match status" value="1"/>
</dbReference>
<evidence type="ECO:0000256" key="2">
    <source>
        <dbReference type="ARBA" id="ARBA00023125"/>
    </source>
</evidence>
<dbReference type="OrthoDB" id="9814833at2"/>
<name>A0A559KA52_9BACL</name>
<feature type="domain" description="HTH merR-type" evidence="5">
    <location>
        <begin position="2"/>
        <end position="71"/>
    </location>
</feature>